<reference evidence="6" key="1">
    <citation type="submission" date="2023-08" db="EMBL/GenBank/DDBJ databases">
        <authorList>
            <person name="Chen Y."/>
            <person name="Shah S."/>
            <person name="Dougan E. K."/>
            <person name="Thang M."/>
            <person name="Chan C."/>
        </authorList>
    </citation>
    <scope>NUCLEOTIDE SEQUENCE</scope>
</reference>
<gene>
    <name evidence="6" type="ORF">EVOR1521_LOCUS7656</name>
</gene>
<accession>A0AA36I2A1</accession>
<evidence type="ECO:0000259" key="5">
    <source>
        <dbReference type="Pfam" id="PF00520"/>
    </source>
</evidence>
<comment type="caution">
    <text evidence="6">The sequence shown here is derived from an EMBL/GenBank/DDBJ whole genome shotgun (WGS) entry which is preliminary data.</text>
</comment>
<sequence length="189" mass="21323">MRMDVSPRPPSIPSGVSIRLEDLLDQVHSLRYASSPKPWLDTEGNFLWSRGRINAARVVLSQAFETCMGLIILANMGLLAFEANQDAKCYPSYAETFQDCPYRSDAIDWSEDLSTALLLIYSLECLARAFVERQSYLCNPWNSLDFATVLVGWSGKVFTTTLNITFLRSFRLMTRSCLVGNLEVFVARS</sequence>
<evidence type="ECO:0000256" key="2">
    <source>
        <dbReference type="ARBA" id="ARBA00022692"/>
    </source>
</evidence>
<dbReference type="GO" id="GO:0016020">
    <property type="term" value="C:membrane"/>
    <property type="evidence" value="ECO:0007669"/>
    <property type="project" value="UniProtKB-SubCell"/>
</dbReference>
<dbReference type="GO" id="GO:0005216">
    <property type="term" value="F:monoatomic ion channel activity"/>
    <property type="evidence" value="ECO:0007669"/>
    <property type="project" value="InterPro"/>
</dbReference>
<evidence type="ECO:0000256" key="4">
    <source>
        <dbReference type="ARBA" id="ARBA00023136"/>
    </source>
</evidence>
<evidence type="ECO:0000256" key="1">
    <source>
        <dbReference type="ARBA" id="ARBA00004141"/>
    </source>
</evidence>
<evidence type="ECO:0000313" key="7">
    <source>
        <dbReference type="Proteomes" id="UP001178507"/>
    </source>
</evidence>
<evidence type="ECO:0000313" key="6">
    <source>
        <dbReference type="EMBL" id="CAJ1379402.1"/>
    </source>
</evidence>
<feature type="domain" description="Ion transport" evidence="5">
    <location>
        <begin position="62"/>
        <end position="173"/>
    </location>
</feature>
<organism evidence="6 7">
    <name type="scientific">Effrenium voratum</name>
    <dbReference type="NCBI Taxonomy" id="2562239"/>
    <lineage>
        <taxon>Eukaryota</taxon>
        <taxon>Sar</taxon>
        <taxon>Alveolata</taxon>
        <taxon>Dinophyceae</taxon>
        <taxon>Suessiales</taxon>
        <taxon>Symbiodiniaceae</taxon>
        <taxon>Effrenium</taxon>
    </lineage>
</organism>
<evidence type="ECO:0000256" key="3">
    <source>
        <dbReference type="ARBA" id="ARBA00022989"/>
    </source>
</evidence>
<proteinExistence type="predicted"/>
<dbReference type="Gene3D" id="1.20.120.350">
    <property type="entry name" value="Voltage-gated potassium channels. Chain C"/>
    <property type="match status" value="1"/>
</dbReference>
<dbReference type="Proteomes" id="UP001178507">
    <property type="component" value="Unassembled WGS sequence"/>
</dbReference>
<keyword evidence="4" id="KW-0472">Membrane</keyword>
<protein>
    <recommendedName>
        <fullName evidence="5">Ion transport domain-containing protein</fullName>
    </recommendedName>
</protein>
<dbReference type="EMBL" id="CAUJNA010000624">
    <property type="protein sequence ID" value="CAJ1379402.1"/>
    <property type="molecule type" value="Genomic_DNA"/>
</dbReference>
<dbReference type="Pfam" id="PF00520">
    <property type="entry name" value="Ion_trans"/>
    <property type="match status" value="1"/>
</dbReference>
<dbReference type="AlphaFoldDB" id="A0AA36I2A1"/>
<dbReference type="InterPro" id="IPR005821">
    <property type="entry name" value="Ion_trans_dom"/>
</dbReference>
<comment type="subcellular location">
    <subcellularLocation>
        <location evidence="1">Membrane</location>
        <topology evidence="1">Multi-pass membrane protein</topology>
    </subcellularLocation>
</comment>
<dbReference type="InterPro" id="IPR027359">
    <property type="entry name" value="Volt_channel_dom_sf"/>
</dbReference>
<keyword evidence="2" id="KW-0812">Transmembrane</keyword>
<keyword evidence="3" id="KW-1133">Transmembrane helix</keyword>
<name>A0AA36I2A1_9DINO</name>
<keyword evidence="7" id="KW-1185">Reference proteome</keyword>